<proteinExistence type="inferred from homology"/>
<dbReference type="PANTHER" id="PTHR30535:SF7">
    <property type="entry name" value="IRON(III) DICITRATE-BINDING PROTEIN"/>
    <property type="match status" value="1"/>
</dbReference>
<sequence length="336" mass="35876">MSSRTRRSRRALVAATATLLPLTACGTGAPADGGNKPGPAAKAAPGFPYTVTNCGVKTTYQAPPTRVVTMNQHVTEVMLELGLAKSLAGTAYLDDKVLPAYEKEYKAAPVLAEEYPSYEKLLAANPDFVYGGYASAFAAGDGRSREALKKSGIDSRLNVESCPGAGRTTMDDLYREIREVGRTFGIGDRAERWIDRAEARAAATGKKLKDTRPVPVFVYDSGDKTAFTVGGAGIGNEMITRAGGRNVFADLPKAFGDASWESVVDRRPEVILIVDYGATTVAQKKKRLLEDPALADVPAIKNKRFAVLPLSDMVLGVRAPAAVDTLARRLHTEPGK</sequence>
<accession>A0ABN3XI68</accession>
<evidence type="ECO:0000313" key="4">
    <source>
        <dbReference type="EMBL" id="GAA2958086.1"/>
    </source>
</evidence>
<organism evidence="4 5">
    <name type="scientific">Streptomyces enissocaesilis</name>
    <dbReference type="NCBI Taxonomy" id="332589"/>
    <lineage>
        <taxon>Bacteria</taxon>
        <taxon>Bacillati</taxon>
        <taxon>Actinomycetota</taxon>
        <taxon>Actinomycetes</taxon>
        <taxon>Kitasatosporales</taxon>
        <taxon>Streptomycetaceae</taxon>
        <taxon>Streptomyces</taxon>
        <taxon>Streptomyces rochei group</taxon>
    </lineage>
</organism>
<feature type="signal peptide" evidence="2">
    <location>
        <begin position="1"/>
        <end position="26"/>
    </location>
</feature>
<reference evidence="4 5" key="1">
    <citation type="journal article" date="2019" name="Int. J. Syst. Evol. Microbiol.">
        <title>The Global Catalogue of Microorganisms (GCM) 10K type strain sequencing project: providing services to taxonomists for standard genome sequencing and annotation.</title>
        <authorList>
            <consortium name="The Broad Institute Genomics Platform"/>
            <consortium name="The Broad Institute Genome Sequencing Center for Infectious Disease"/>
            <person name="Wu L."/>
            <person name="Ma J."/>
        </authorList>
    </citation>
    <scope>NUCLEOTIDE SEQUENCE [LARGE SCALE GENOMIC DNA]</scope>
    <source>
        <strain evidence="4 5">JCM 9088</strain>
    </source>
</reference>
<dbReference type="Proteomes" id="UP001500403">
    <property type="component" value="Unassembled WGS sequence"/>
</dbReference>
<dbReference type="PROSITE" id="PS50983">
    <property type="entry name" value="FE_B12_PBP"/>
    <property type="match status" value="1"/>
</dbReference>
<protein>
    <submittedName>
        <fullName evidence="4">ABC transporter substrate-binding protein</fullName>
    </submittedName>
</protein>
<dbReference type="RefSeq" id="WP_344497708.1">
    <property type="nucleotide sequence ID" value="NZ_BAAAUD010000047.1"/>
</dbReference>
<dbReference type="InterPro" id="IPR002491">
    <property type="entry name" value="ABC_transptr_periplasmic_BD"/>
</dbReference>
<feature type="domain" description="Fe/B12 periplasmic-binding" evidence="3">
    <location>
        <begin position="66"/>
        <end position="336"/>
    </location>
</feature>
<keyword evidence="2" id="KW-0732">Signal</keyword>
<comment type="caution">
    <text evidence="4">The sequence shown here is derived from an EMBL/GenBank/DDBJ whole genome shotgun (WGS) entry which is preliminary data.</text>
</comment>
<dbReference type="PANTHER" id="PTHR30535">
    <property type="entry name" value="VITAMIN B12-BINDING PROTEIN"/>
    <property type="match status" value="1"/>
</dbReference>
<comment type="similarity">
    <text evidence="1">Belongs to the bacterial solute-binding protein 8 family.</text>
</comment>
<keyword evidence="5" id="KW-1185">Reference proteome</keyword>
<evidence type="ECO:0000259" key="3">
    <source>
        <dbReference type="PROSITE" id="PS50983"/>
    </source>
</evidence>
<name>A0ABN3XI68_9ACTN</name>
<dbReference type="CDD" id="cd01148">
    <property type="entry name" value="TroA_a"/>
    <property type="match status" value="1"/>
</dbReference>
<dbReference type="InterPro" id="IPR050902">
    <property type="entry name" value="ABC_Transporter_SBP"/>
</dbReference>
<gene>
    <name evidence="4" type="ORF">GCM10010446_49120</name>
</gene>
<dbReference type="SUPFAM" id="SSF53807">
    <property type="entry name" value="Helical backbone' metal receptor"/>
    <property type="match status" value="1"/>
</dbReference>
<feature type="chain" id="PRO_5046334351" evidence="2">
    <location>
        <begin position="27"/>
        <end position="336"/>
    </location>
</feature>
<dbReference type="Pfam" id="PF01497">
    <property type="entry name" value="Peripla_BP_2"/>
    <property type="match status" value="1"/>
</dbReference>
<dbReference type="Gene3D" id="3.40.50.1980">
    <property type="entry name" value="Nitrogenase molybdenum iron protein domain"/>
    <property type="match status" value="2"/>
</dbReference>
<evidence type="ECO:0000256" key="2">
    <source>
        <dbReference type="SAM" id="SignalP"/>
    </source>
</evidence>
<evidence type="ECO:0000256" key="1">
    <source>
        <dbReference type="ARBA" id="ARBA00008814"/>
    </source>
</evidence>
<evidence type="ECO:0000313" key="5">
    <source>
        <dbReference type="Proteomes" id="UP001500403"/>
    </source>
</evidence>
<dbReference type="EMBL" id="BAAAUD010000047">
    <property type="protein sequence ID" value="GAA2958086.1"/>
    <property type="molecule type" value="Genomic_DNA"/>
</dbReference>